<dbReference type="Proteomes" id="UP000036923">
    <property type="component" value="Unassembled WGS sequence"/>
</dbReference>
<accession>A0A0L6JJJ5</accession>
<keyword evidence="2" id="KW-1185">Reference proteome</keyword>
<dbReference type="SUPFAM" id="SSF47789">
    <property type="entry name" value="C-terminal domain of RNA polymerase alpha subunit"/>
    <property type="match status" value="1"/>
</dbReference>
<organism evidence="1 2">
    <name type="scientific">Pseudobacteroides cellulosolvens ATCC 35603 = DSM 2933</name>
    <dbReference type="NCBI Taxonomy" id="398512"/>
    <lineage>
        <taxon>Bacteria</taxon>
        <taxon>Bacillati</taxon>
        <taxon>Bacillota</taxon>
        <taxon>Clostridia</taxon>
        <taxon>Eubacteriales</taxon>
        <taxon>Oscillospiraceae</taxon>
        <taxon>Pseudobacteroides</taxon>
    </lineage>
</organism>
<dbReference type="RefSeq" id="WP_050753154.1">
    <property type="nucleotide sequence ID" value="NZ_JQKC01000013.1"/>
</dbReference>
<sequence length="65" mass="7222">MHIEVLLNKLAKPAQRAIQNAGISTIEQLSKYSEKEVSELHGIGKSAMTIIRQTLNENGLTFSNR</sequence>
<evidence type="ECO:0000313" key="1">
    <source>
        <dbReference type="EMBL" id="KNY25910.1"/>
    </source>
</evidence>
<dbReference type="Gene3D" id="1.10.150.20">
    <property type="entry name" value="5' to 3' exonuclease, C-terminal subdomain"/>
    <property type="match status" value="1"/>
</dbReference>
<dbReference type="OrthoDB" id="7950977at2"/>
<protein>
    <recommendedName>
        <fullName evidence="3">RNA polymerase alpha subunit C-terminal domain-containing protein</fullName>
    </recommendedName>
</protein>
<evidence type="ECO:0000313" key="2">
    <source>
        <dbReference type="Proteomes" id="UP000036923"/>
    </source>
</evidence>
<name>A0A0L6JJJ5_9FIRM</name>
<dbReference type="STRING" id="398512.Bccel_1170"/>
<reference evidence="2" key="1">
    <citation type="submission" date="2015-07" db="EMBL/GenBank/DDBJ databases">
        <title>Near-Complete Genome Sequence of the Cellulolytic Bacterium Bacteroides (Pseudobacteroides) cellulosolvens ATCC 35603.</title>
        <authorList>
            <person name="Dassa B."/>
            <person name="Utturkar S.M."/>
            <person name="Klingeman D.M."/>
            <person name="Hurt R.A."/>
            <person name="Keller M."/>
            <person name="Xu J."/>
            <person name="Reddy Y.H.K."/>
            <person name="Borovok I."/>
            <person name="Grinberg I.R."/>
            <person name="Lamed R."/>
            <person name="Zhivin O."/>
            <person name="Bayer E.A."/>
            <person name="Brown S.D."/>
        </authorList>
    </citation>
    <scope>NUCLEOTIDE SEQUENCE [LARGE SCALE GENOMIC DNA]</scope>
    <source>
        <strain evidence="2">DSM 2933</strain>
    </source>
</reference>
<comment type="caution">
    <text evidence="1">The sequence shown here is derived from an EMBL/GenBank/DDBJ whole genome shotgun (WGS) entry which is preliminary data.</text>
</comment>
<dbReference type="EMBL" id="LGTC01000001">
    <property type="protein sequence ID" value="KNY25910.1"/>
    <property type="molecule type" value="Genomic_DNA"/>
</dbReference>
<evidence type="ECO:0008006" key="3">
    <source>
        <dbReference type="Google" id="ProtNLM"/>
    </source>
</evidence>
<gene>
    <name evidence="1" type="ORF">Bccel_1170</name>
</gene>
<dbReference type="eggNOG" id="COG0202">
    <property type="taxonomic scope" value="Bacteria"/>
</dbReference>
<dbReference type="PATRIC" id="fig|398512.5.peg.1211"/>
<proteinExistence type="predicted"/>
<dbReference type="AlphaFoldDB" id="A0A0L6JJJ5"/>